<dbReference type="SUPFAM" id="SSF46894">
    <property type="entry name" value="C-terminal effector domain of the bipartite response regulators"/>
    <property type="match status" value="1"/>
</dbReference>
<dbReference type="Pfam" id="PF00486">
    <property type="entry name" value="Trans_reg_C"/>
    <property type="match status" value="1"/>
</dbReference>
<dbReference type="InterPro" id="IPR011990">
    <property type="entry name" value="TPR-like_helical_dom_sf"/>
</dbReference>
<name>A0A167DVW9_9GAMM</name>
<evidence type="ECO:0000256" key="2">
    <source>
        <dbReference type="PROSITE-ProRule" id="PRU01091"/>
    </source>
</evidence>
<keyword evidence="3" id="KW-0812">Transmembrane</keyword>
<dbReference type="SMART" id="SM00862">
    <property type="entry name" value="Trans_reg_C"/>
    <property type="match status" value="1"/>
</dbReference>
<dbReference type="SUPFAM" id="SSF48452">
    <property type="entry name" value="TPR-like"/>
    <property type="match status" value="1"/>
</dbReference>
<reference evidence="5 6" key="1">
    <citation type="submission" date="2013-07" db="EMBL/GenBank/DDBJ databases">
        <title>Comparative Genomic and Metabolomic Analysis of Twelve Strains of Pseudoalteromonas luteoviolacea.</title>
        <authorList>
            <person name="Vynne N.G."/>
            <person name="Mansson M."/>
            <person name="Gram L."/>
        </authorList>
    </citation>
    <scope>NUCLEOTIDE SEQUENCE [LARGE SCALE GENOMIC DNA]</scope>
    <source>
        <strain evidence="5 6">H33</strain>
    </source>
</reference>
<dbReference type="CDD" id="cd00383">
    <property type="entry name" value="trans_reg_C"/>
    <property type="match status" value="1"/>
</dbReference>
<dbReference type="EMBL" id="AUXZ01000081">
    <property type="protein sequence ID" value="KZN49435.1"/>
    <property type="molecule type" value="Genomic_DNA"/>
</dbReference>
<accession>A0A167DVW9</accession>
<evidence type="ECO:0000313" key="6">
    <source>
        <dbReference type="Proteomes" id="UP000076503"/>
    </source>
</evidence>
<keyword evidence="3" id="KW-1133">Transmembrane helix</keyword>
<dbReference type="GO" id="GO:0003677">
    <property type="term" value="F:DNA binding"/>
    <property type="evidence" value="ECO:0007669"/>
    <property type="project" value="UniProtKB-UniRule"/>
</dbReference>
<feature type="DNA-binding region" description="OmpR/PhoB-type" evidence="2">
    <location>
        <begin position="1"/>
        <end position="93"/>
    </location>
</feature>
<dbReference type="GO" id="GO:0006355">
    <property type="term" value="P:regulation of DNA-templated transcription"/>
    <property type="evidence" value="ECO:0007669"/>
    <property type="project" value="InterPro"/>
</dbReference>
<evidence type="ECO:0000313" key="5">
    <source>
        <dbReference type="EMBL" id="KZN49435.1"/>
    </source>
</evidence>
<protein>
    <recommendedName>
        <fullName evidence="4">OmpR/PhoB-type domain-containing protein</fullName>
    </recommendedName>
</protein>
<dbReference type="InterPro" id="IPR036388">
    <property type="entry name" value="WH-like_DNA-bd_sf"/>
</dbReference>
<dbReference type="GO" id="GO:0000160">
    <property type="term" value="P:phosphorelay signal transduction system"/>
    <property type="evidence" value="ECO:0007669"/>
    <property type="project" value="InterPro"/>
</dbReference>
<sequence>MHYYFEKYYFDDDTFTLYQNDKPIDLKSNEAKLLALFIKNKDKILSKDRILDEVWGEQVVSEQVVFQNISHLRRVFGNGAITTFSKKGYVWQLSFEPKELKNEEKAPVQLMNKWYTSSYYLYSVITLLLVIIFVLFFGLSSNGSLSNKQLKGQVYVIPFSFSEALDELQVDRIDTLLTRNKLFQSDDHGIDTDVVFRYSDKVREQTQLNNTAILLSGYVSQLDEQMVVEYKLLGAEREWHGYILAKNEALMTNALDKTIGNVQSSGYLNEPNSALLAAKLQLLLERQPDDLSVIYHLIKQEITHQNFDVARALIEKLLIESKLQKNSPYTALALYLKGGIFHQQHAYQHAERYYKQALVLLAETPYSKVAHNIELALAWLAYAQHNTSQLQHHISNASEHARQSGDVLSEVKAQTTGSILSHKLGDLVNRYQYLNTAKSLLIAHEIEQAHFAVIHYHLALFSPSKVEAESYFLKLLGLNKLAKYQWIYESSIEDLLSWYIEQNRWEEAIGLFKTQPESSFNLNQKARVLRAQQDFRGAIQAAKQAFDSARLSYEHNNALHSALLLYQMKPYMNELKVIEYQNYIKIHASKFWIEKHRIELSEVGYFDDLAVN</sequence>
<organism evidence="5 6">
    <name type="scientific">Pseudoalteromonas luteoviolacea H33</name>
    <dbReference type="NCBI Taxonomy" id="1365251"/>
    <lineage>
        <taxon>Bacteria</taxon>
        <taxon>Pseudomonadati</taxon>
        <taxon>Pseudomonadota</taxon>
        <taxon>Gammaproteobacteria</taxon>
        <taxon>Alteromonadales</taxon>
        <taxon>Pseudoalteromonadaceae</taxon>
        <taxon>Pseudoalteromonas</taxon>
    </lineage>
</organism>
<dbReference type="InterPro" id="IPR016032">
    <property type="entry name" value="Sig_transdc_resp-reg_C-effctor"/>
</dbReference>
<evidence type="ECO:0000256" key="1">
    <source>
        <dbReference type="ARBA" id="ARBA00023125"/>
    </source>
</evidence>
<gene>
    <name evidence="5" type="ORF">N476_19305</name>
</gene>
<evidence type="ECO:0000259" key="4">
    <source>
        <dbReference type="PROSITE" id="PS51755"/>
    </source>
</evidence>
<dbReference type="RefSeq" id="WP_063362527.1">
    <property type="nucleotide sequence ID" value="NZ_AUXZ01000081.1"/>
</dbReference>
<dbReference type="InterPro" id="IPR001867">
    <property type="entry name" value="OmpR/PhoB-type_DNA-bd"/>
</dbReference>
<dbReference type="OrthoDB" id="6315863at2"/>
<comment type="caution">
    <text evidence="5">The sequence shown here is derived from an EMBL/GenBank/DDBJ whole genome shotgun (WGS) entry which is preliminary data.</text>
</comment>
<keyword evidence="1 2" id="KW-0238">DNA-binding</keyword>
<dbReference type="PATRIC" id="fig|1365251.3.peg.3172"/>
<feature type="transmembrane region" description="Helical" evidence="3">
    <location>
        <begin position="119"/>
        <end position="139"/>
    </location>
</feature>
<feature type="domain" description="OmpR/PhoB-type" evidence="4">
    <location>
        <begin position="1"/>
        <end position="93"/>
    </location>
</feature>
<dbReference type="Gene3D" id="1.25.40.10">
    <property type="entry name" value="Tetratricopeptide repeat domain"/>
    <property type="match status" value="1"/>
</dbReference>
<proteinExistence type="predicted"/>
<dbReference type="AlphaFoldDB" id="A0A167DVW9"/>
<keyword evidence="3" id="KW-0472">Membrane</keyword>
<dbReference type="PROSITE" id="PS51755">
    <property type="entry name" value="OMPR_PHOB"/>
    <property type="match status" value="1"/>
</dbReference>
<dbReference type="Gene3D" id="1.10.10.10">
    <property type="entry name" value="Winged helix-like DNA-binding domain superfamily/Winged helix DNA-binding domain"/>
    <property type="match status" value="1"/>
</dbReference>
<evidence type="ECO:0000256" key="3">
    <source>
        <dbReference type="SAM" id="Phobius"/>
    </source>
</evidence>
<dbReference type="Proteomes" id="UP000076503">
    <property type="component" value="Unassembled WGS sequence"/>
</dbReference>